<dbReference type="Proteomes" id="UP000245956">
    <property type="component" value="Unassembled WGS sequence"/>
</dbReference>
<dbReference type="GO" id="GO:0005737">
    <property type="term" value="C:cytoplasm"/>
    <property type="evidence" value="ECO:0007669"/>
    <property type="project" value="UniProtKB-ARBA"/>
</dbReference>
<organism evidence="3 4">
    <name type="scientific">Purpureocillium lilacinum</name>
    <name type="common">Paecilomyces lilacinus</name>
    <dbReference type="NCBI Taxonomy" id="33203"/>
    <lineage>
        <taxon>Eukaryota</taxon>
        <taxon>Fungi</taxon>
        <taxon>Dikarya</taxon>
        <taxon>Ascomycota</taxon>
        <taxon>Pezizomycotina</taxon>
        <taxon>Sordariomycetes</taxon>
        <taxon>Hypocreomycetidae</taxon>
        <taxon>Hypocreales</taxon>
        <taxon>Ophiocordycipitaceae</taxon>
        <taxon>Purpureocillium</taxon>
    </lineage>
</organism>
<evidence type="ECO:0000313" key="4">
    <source>
        <dbReference type="Proteomes" id="UP000245956"/>
    </source>
</evidence>
<dbReference type="InterPro" id="IPR016024">
    <property type="entry name" value="ARM-type_fold"/>
</dbReference>
<dbReference type="Proteomes" id="UP001287286">
    <property type="component" value="Unassembled WGS sequence"/>
</dbReference>
<dbReference type="Pfam" id="PF08569">
    <property type="entry name" value="Mo25"/>
    <property type="match status" value="1"/>
</dbReference>
<evidence type="ECO:0008006" key="6">
    <source>
        <dbReference type="Google" id="ProtNLM"/>
    </source>
</evidence>
<evidence type="ECO:0000256" key="1">
    <source>
        <dbReference type="ARBA" id="ARBA00011012"/>
    </source>
</evidence>
<dbReference type="GO" id="GO:0043539">
    <property type="term" value="F:protein serine/threonine kinase activator activity"/>
    <property type="evidence" value="ECO:0007669"/>
    <property type="project" value="TreeGrafter"/>
</dbReference>
<keyword evidence="5" id="KW-1185">Reference proteome</keyword>
<dbReference type="AlphaFoldDB" id="A0A2U3DYE0"/>
<reference evidence="2 5" key="4">
    <citation type="journal article" date="2024" name="Microbiol. Resour. Announc.">
        <title>Genome annotations for the ascomycete fungi Trichoderma harzianum, Trichoderma aggressivum, and Purpureocillium lilacinum.</title>
        <authorList>
            <person name="Beijen E.P.W."/>
            <person name="Ohm R.A."/>
        </authorList>
    </citation>
    <scope>NUCLEOTIDE SEQUENCE [LARGE SCALE GENOMIC DNA]</scope>
    <source>
        <strain evidence="2 5">CBS 150709</strain>
    </source>
</reference>
<gene>
    <name evidence="3" type="ORF">PCL_03020</name>
    <name evidence="2" type="ORF">Purlil1_458</name>
</gene>
<evidence type="ECO:0000313" key="3">
    <source>
        <dbReference type="EMBL" id="PWI67252.1"/>
    </source>
</evidence>
<dbReference type="Gene3D" id="1.25.10.10">
    <property type="entry name" value="Leucine-rich Repeat Variant"/>
    <property type="match status" value="1"/>
</dbReference>
<comment type="caution">
    <text evidence="3">The sequence shown here is derived from an EMBL/GenBank/DDBJ whole genome shotgun (WGS) entry which is preliminary data.</text>
</comment>
<dbReference type="SUPFAM" id="SSF48371">
    <property type="entry name" value="ARM repeat"/>
    <property type="match status" value="1"/>
</dbReference>
<dbReference type="InterPro" id="IPR011989">
    <property type="entry name" value="ARM-like"/>
</dbReference>
<reference evidence="2" key="3">
    <citation type="submission" date="2023-11" db="EMBL/GenBank/DDBJ databases">
        <authorList>
            <person name="Beijen E."/>
            <person name="Ohm R.A."/>
        </authorList>
    </citation>
    <scope>NUCLEOTIDE SEQUENCE</scope>
    <source>
        <strain evidence="2">CBS 150709</strain>
    </source>
</reference>
<dbReference type="GO" id="GO:0035556">
    <property type="term" value="P:intracellular signal transduction"/>
    <property type="evidence" value="ECO:0007669"/>
    <property type="project" value="TreeGrafter"/>
</dbReference>
<sequence>MLLRTCLSAALGPLHPARQGPTRYLEDWATRRTPVDRNSRRKQPFWGRTGQLQAREPTQHDVLCGKWVAALKVSQHRKWPSVRSEYLRDAMASLHRIRAYGSGGPRLYHNLPDEQNQGTNLQLPSSWHAEQRIPDLQPPRFADRGASLCLYRHSLTARRRRRGQDPALLDDSFADDAMSFLFGRARSRATADLPRQARDHVSRLDGPNGAAKAEELARVLAQMKLVLQGTHETDSSPEQIYQLVTGLIDEDLLHLLAVNLYRLPFESRKDTQVIFSYVFRFRPAAAAPKSDPIALSYVVCNRPQVLVELCRAYDHKESATPAGSVLRELLKNEAAAAVILYDDGDEPGSSAKGLNAIDRDRPQSGRGVFWKFFEWIDKSSFEVAADAFTTFRELLTRHKDLVPRYLSVNFDLFFDKYNKILVQSNSYVTKRQSIKLLGEILLDRSNYSVMTAYVDQGDHLKICMNLLRDDRKMVQYEGFHVFKVFVANPHKSVAVQKILLMNREKLLTFLSHFLEDRTDDEQFIDERDFLIKQIRNMPPSPIPPQR</sequence>
<dbReference type="PANTHER" id="PTHR10182">
    <property type="entry name" value="CALCIUM-BINDING PROTEIN 39-RELATED"/>
    <property type="match status" value="1"/>
</dbReference>
<proteinExistence type="inferred from homology"/>
<dbReference type="InterPro" id="IPR013878">
    <property type="entry name" value="Mo25"/>
</dbReference>
<protein>
    <recommendedName>
        <fullName evidence="6">Conidiophore development protein hymA</fullName>
    </recommendedName>
</protein>
<comment type="similarity">
    <text evidence="1">Belongs to the Mo25 family.</text>
</comment>
<reference evidence="3" key="1">
    <citation type="submission" date="2015-05" db="EMBL/GenBank/DDBJ databases">
        <authorList>
            <person name="Wang D.B."/>
            <person name="Wang M."/>
        </authorList>
    </citation>
    <scope>NUCLEOTIDE SEQUENCE</scope>
    <source>
        <strain evidence="3">36-1</strain>
    </source>
</reference>
<name>A0A2U3DYE0_PURLI</name>
<accession>A0A2U3DYE0</accession>
<reference evidence="3 4" key="2">
    <citation type="journal article" date="2016" name="Front. Microbiol.">
        <title>Genome and transcriptome sequences reveal the specific parasitism of the nematophagous Purpureocillium lilacinum 36-1.</title>
        <authorList>
            <person name="Xie J."/>
            <person name="Li S."/>
            <person name="Mo C."/>
            <person name="Xiao X."/>
            <person name="Peng D."/>
            <person name="Wang G."/>
            <person name="Xiao Y."/>
        </authorList>
    </citation>
    <scope>NUCLEOTIDE SEQUENCE [LARGE SCALE GENOMIC DNA]</scope>
    <source>
        <strain evidence="3 4">36-1</strain>
    </source>
</reference>
<evidence type="ECO:0000313" key="2">
    <source>
        <dbReference type="EMBL" id="KAK4094762.1"/>
    </source>
</evidence>
<dbReference type="PANTHER" id="PTHR10182:SF3">
    <property type="entry name" value="PROTEIN MO25"/>
    <property type="match status" value="1"/>
</dbReference>
<dbReference type="EMBL" id="JAWRVI010000002">
    <property type="protein sequence ID" value="KAK4094762.1"/>
    <property type="molecule type" value="Genomic_DNA"/>
</dbReference>
<dbReference type="EMBL" id="LCWV01000019">
    <property type="protein sequence ID" value="PWI67252.1"/>
    <property type="molecule type" value="Genomic_DNA"/>
</dbReference>
<evidence type="ECO:0000313" key="5">
    <source>
        <dbReference type="Proteomes" id="UP001287286"/>
    </source>
</evidence>
<dbReference type="FunFam" id="1.25.10.10:FF:000257">
    <property type="entry name" value="Conidiophore development protein hymA"/>
    <property type="match status" value="1"/>
</dbReference>